<organism evidence="2 3">
    <name type="scientific">Limnoraphis robusta CCNP1315</name>
    <dbReference type="NCBI Taxonomy" id="3110306"/>
    <lineage>
        <taxon>Bacteria</taxon>
        <taxon>Bacillati</taxon>
        <taxon>Cyanobacteriota</taxon>
        <taxon>Cyanophyceae</taxon>
        <taxon>Oscillatoriophycideae</taxon>
        <taxon>Oscillatoriales</taxon>
        <taxon>Sirenicapillariaceae</taxon>
        <taxon>Limnoraphis</taxon>
    </lineage>
</organism>
<accession>A0ABU5TVH1</accession>
<evidence type="ECO:0000313" key="3">
    <source>
        <dbReference type="Proteomes" id="UP001301728"/>
    </source>
</evidence>
<gene>
    <name evidence="2" type="ORF">VB854_08045</name>
</gene>
<dbReference type="SUPFAM" id="SSF47413">
    <property type="entry name" value="lambda repressor-like DNA-binding domains"/>
    <property type="match status" value="1"/>
</dbReference>
<name>A0ABU5TVH1_9CYAN</name>
<sequence>MPVATTIEISTLIRTLRQRLGLSQRQFGEQLGVVFQTVNNWENGRTHPTRMALMVIQRQLEEMGEEGKDLLKQYRVLATFGDPQK</sequence>
<dbReference type="InterPro" id="IPR001387">
    <property type="entry name" value="Cro/C1-type_HTH"/>
</dbReference>
<dbReference type="Proteomes" id="UP001301728">
    <property type="component" value="Unassembled WGS sequence"/>
</dbReference>
<dbReference type="SMART" id="SM00530">
    <property type="entry name" value="HTH_XRE"/>
    <property type="match status" value="1"/>
</dbReference>
<feature type="domain" description="HTH cro/C1-type" evidence="1">
    <location>
        <begin position="13"/>
        <end position="49"/>
    </location>
</feature>
<proteinExistence type="predicted"/>
<reference evidence="2 3" key="1">
    <citation type="submission" date="2023-12" db="EMBL/GenBank/DDBJ databases">
        <title>Baltic Sea Cyanobacteria.</title>
        <authorList>
            <person name="Delbaje E."/>
            <person name="Fewer D.P."/>
            <person name="Shishido T.K."/>
        </authorList>
    </citation>
    <scope>NUCLEOTIDE SEQUENCE [LARGE SCALE GENOMIC DNA]</scope>
    <source>
        <strain evidence="2 3">CCNP 1315</strain>
    </source>
</reference>
<protein>
    <submittedName>
        <fullName evidence="2">Helix-turn-helix transcriptional regulator</fullName>
    </submittedName>
</protein>
<dbReference type="EMBL" id="JAYGHT010000018">
    <property type="protein sequence ID" value="MEA5518897.1"/>
    <property type="molecule type" value="Genomic_DNA"/>
</dbReference>
<evidence type="ECO:0000259" key="1">
    <source>
        <dbReference type="PROSITE" id="PS50943"/>
    </source>
</evidence>
<evidence type="ECO:0000313" key="2">
    <source>
        <dbReference type="EMBL" id="MEA5518897.1"/>
    </source>
</evidence>
<dbReference type="Gene3D" id="1.10.260.40">
    <property type="entry name" value="lambda repressor-like DNA-binding domains"/>
    <property type="match status" value="1"/>
</dbReference>
<dbReference type="CDD" id="cd00093">
    <property type="entry name" value="HTH_XRE"/>
    <property type="match status" value="1"/>
</dbReference>
<dbReference type="Pfam" id="PF01381">
    <property type="entry name" value="HTH_3"/>
    <property type="match status" value="1"/>
</dbReference>
<keyword evidence="3" id="KW-1185">Reference proteome</keyword>
<dbReference type="InterPro" id="IPR010982">
    <property type="entry name" value="Lambda_DNA-bd_dom_sf"/>
</dbReference>
<dbReference type="RefSeq" id="WP_323217772.1">
    <property type="nucleotide sequence ID" value="NZ_JAYGHT010000018.1"/>
</dbReference>
<comment type="caution">
    <text evidence="2">The sequence shown here is derived from an EMBL/GenBank/DDBJ whole genome shotgun (WGS) entry which is preliminary data.</text>
</comment>
<dbReference type="PROSITE" id="PS50943">
    <property type="entry name" value="HTH_CROC1"/>
    <property type="match status" value="1"/>
</dbReference>